<organism evidence="6 7">
    <name type="scientific">Pseudotenacibaculum haliotis</name>
    <dbReference type="NCBI Taxonomy" id="1862138"/>
    <lineage>
        <taxon>Bacteria</taxon>
        <taxon>Pseudomonadati</taxon>
        <taxon>Bacteroidota</taxon>
        <taxon>Flavobacteriia</taxon>
        <taxon>Flavobacteriales</taxon>
        <taxon>Flavobacteriaceae</taxon>
        <taxon>Pseudotenacibaculum</taxon>
    </lineage>
</organism>
<protein>
    <submittedName>
        <fullName evidence="6">Helix-turn-helix domain-containing protein</fullName>
    </submittedName>
</protein>
<evidence type="ECO:0000259" key="5">
    <source>
        <dbReference type="PROSITE" id="PS01124"/>
    </source>
</evidence>
<dbReference type="PROSITE" id="PS01124">
    <property type="entry name" value="HTH_ARAC_FAMILY_2"/>
    <property type="match status" value="1"/>
</dbReference>
<feature type="transmembrane region" description="Helical" evidence="4">
    <location>
        <begin position="68"/>
        <end position="88"/>
    </location>
</feature>
<evidence type="ECO:0000313" key="7">
    <source>
        <dbReference type="Proteomes" id="UP001597508"/>
    </source>
</evidence>
<name>A0ABW5LMZ7_9FLAO</name>
<dbReference type="InterPro" id="IPR018062">
    <property type="entry name" value="HTH_AraC-typ_CS"/>
</dbReference>
<keyword evidence="2" id="KW-0238">DNA-binding</keyword>
<feature type="domain" description="HTH araC/xylS-type" evidence="5">
    <location>
        <begin position="245"/>
        <end position="347"/>
    </location>
</feature>
<reference evidence="7" key="1">
    <citation type="journal article" date="2019" name="Int. J. Syst. Evol. Microbiol.">
        <title>The Global Catalogue of Microorganisms (GCM) 10K type strain sequencing project: providing services to taxonomists for standard genome sequencing and annotation.</title>
        <authorList>
            <consortium name="The Broad Institute Genomics Platform"/>
            <consortium name="The Broad Institute Genome Sequencing Center for Infectious Disease"/>
            <person name="Wu L."/>
            <person name="Ma J."/>
        </authorList>
    </citation>
    <scope>NUCLEOTIDE SEQUENCE [LARGE SCALE GENOMIC DNA]</scope>
    <source>
        <strain evidence="7">KCTC 52127</strain>
    </source>
</reference>
<keyword evidence="3" id="KW-0804">Transcription</keyword>
<dbReference type="Pfam" id="PF12833">
    <property type="entry name" value="HTH_18"/>
    <property type="match status" value="1"/>
</dbReference>
<dbReference type="PANTHER" id="PTHR43280:SF29">
    <property type="entry name" value="ARAC-FAMILY TRANSCRIPTIONAL REGULATOR"/>
    <property type="match status" value="1"/>
</dbReference>
<dbReference type="RefSeq" id="WP_379664851.1">
    <property type="nucleotide sequence ID" value="NZ_JBHULH010000001.1"/>
</dbReference>
<feature type="transmembrane region" description="Helical" evidence="4">
    <location>
        <begin position="38"/>
        <end position="56"/>
    </location>
</feature>
<gene>
    <name evidence="6" type="ORF">ACFSRZ_02025</name>
</gene>
<dbReference type="InterPro" id="IPR018060">
    <property type="entry name" value="HTH_AraC"/>
</dbReference>
<proteinExistence type="predicted"/>
<dbReference type="SUPFAM" id="SSF46689">
    <property type="entry name" value="Homeodomain-like"/>
    <property type="match status" value="1"/>
</dbReference>
<evidence type="ECO:0000256" key="4">
    <source>
        <dbReference type="SAM" id="Phobius"/>
    </source>
</evidence>
<evidence type="ECO:0000256" key="1">
    <source>
        <dbReference type="ARBA" id="ARBA00023015"/>
    </source>
</evidence>
<keyword evidence="1" id="KW-0805">Transcription regulation</keyword>
<keyword evidence="7" id="KW-1185">Reference proteome</keyword>
<feature type="transmembrane region" description="Helical" evidence="4">
    <location>
        <begin position="195"/>
        <end position="215"/>
    </location>
</feature>
<keyword evidence="4" id="KW-0812">Transmembrane</keyword>
<dbReference type="EMBL" id="JBHULH010000001">
    <property type="protein sequence ID" value="MFD2566130.1"/>
    <property type="molecule type" value="Genomic_DNA"/>
</dbReference>
<dbReference type="InterPro" id="IPR009057">
    <property type="entry name" value="Homeodomain-like_sf"/>
</dbReference>
<feature type="transmembrane region" description="Helical" evidence="4">
    <location>
        <begin position="171"/>
        <end position="189"/>
    </location>
</feature>
<evidence type="ECO:0000313" key="6">
    <source>
        <dbReference type="EMBL" id="MFD2566130.1"/>
    </source>
</evidence>
<dbReference type="Gene3D" id="1.10.10.60">
    <property type="entry name" value="Homeodomain-like"/>
    <property type="match status" value="2"/>
</dbReference>
<feature type="transmembrane region" description="Helical" evidence="4">
    <location>
        <begin position="100"/>
        <end position="120"/>
    </location>
</feature>
<evidence type="ECO:0000256" key="2">
    <source>
        <dbReference type="ARBA" id="ARBA00023125"/>
    </source>
</evidence>
<dbReference type="PANTHER" id="PTHR43280">
    <property type="entry name" value="ARAC-FAMILY TRANSCRIPTIONAL REGULATOR"/>
    <property type="match status" value="1"/>
</dbReference>
<evidence type="ECO:0000256" key="3">
    <source>
        <dbReference type="ARBA" id="ARBA00023163"/>
    </source>
</evidence>
<keyword evidence="4" id="KW-1133">Transmembrane helix</keyword>
<accession>A0ABW5LMZ7</accession>
<sequence>MKFENPILFFVCALGVFNGILVSLYFLLLNKQKRVQNFLFGLLTLFLSLRIGKSVYVIFTNREERDLLIIQIGLSACFLIGVSLFYYLKSSIENRKTIPKSWVLHFVSLVVVIVTVGLLKPYQRDPLFWNSFFVWFIYSVWGVYLLASAFLIRGSIKKCFRKENSCTTSEYWLIAVLLANILIFSAYIIGYFYMYLIGTITFSFVFYGLLIFFIFRKNRETIFQDIPEKYATKRIDDQEAKELLNTLIRLMEEECLYKDTDIKLQKIAKRIHVSGHKLSQLLNDNLGKNFTTFVNDYRIAEAKRLLQEEQKITLEAIGFEAGFSSKSSFYATFKKVVGKTPSEYQKQYK</sequence>
<feature type="transmembrane region" description="Helical" evidence="4">
    <location>
        <begin position="6"/>
        <end position="26"/>
    </location>
</feature>
<keyword evidence="4" id="KW-0472">Membrane</keyword>
<comment type="caution">
    <text evidence="6">The sequence shown here is derived from an EMBL/GenBank/DDBJ whole genome shotgun (WGS) entry which is preliminary data.</text>
</comment>
<dbReference type="SMART" id="SM00342">
    <property type="entry name" value="HTH_ARAC"/>
    <property type="match status" value="1"/>
</dbReference>
<feature type="transmembrane region" description="Helical" evidence="4">
    <location>
        <begin position="132"/>
        <end position="151"/>
    </location>
</feature>
<dbReference type="PROSITE" id="PS00041">
    <property type="entry name" value="HTH_ARAC_FAMILY_1"/>
    <property type="match status" value="1"/>
</dbReference>
<dbReference type="Proteomes" id="UP001597508">
    <property type="component" value="Unassembled WGS sequence"/>
</dbReference>